<dbReference type="Proteomes" id="UP000314987">
    <property type="component" value="Unassembled WGS sequence"/>
</dbReference>
<reference evidence="8" key="2">
    <citation type="submission" date="2025-08" db="UniProtKB">
        <authorList>
            <consortium name="Ensembl"/>
        </authorList>
    </citation>
    <scope>IDENTIFICATION</scope>
</reference>
<reference evidence="9" key="1">
    <citation type="submission" date="2018-12" db="EMBL/GenBank/DDBJ databases">
        <authorList>
            <person name="Yazar S."/>
        </authorList>
    </citation>
    <scope>NUCLEOTIDE SEQUENCE [LARGE SCALE GENOMIC DNA]</scope>
</reference>
<keyword evidence="3" id="KW-0539">Nucleus</keyword>
<accession>A0A4X2LP93</accession>
<dbReference type="PANTHER" id="PTHR13199">
    <property type="entry name" value="GH03947P"/>
    <property type="match status" value="1"/>
</dbReference>
<evidence type="ECO:0000256" key="6">
    <source>
        <dbReference type="SAM" id="MobiDB-lite"/>
    </source>
</evidence>
<dbReference type="SMART" id="SM01177">
    <property type="entry name" value="DUF4210"/>
    <property type="match status" value="1"/>
</dbReference>
<feature type="compositionally biased region" description="Pro residues" evidence="6">
    <location>
        <begin position="225"/>
        <end position="235"/>
    </location>
</feature>
<feature type="region of interest" description="Disordered" evidence="6">
    <location>
        <begin position="193"/>
        <end position="278"/>
    </location>
</feature>
<protein>
    <recommendedName>
        <fullName evidence="5">Atos homolog protein B</fullName>
    </recommendedName>
</protein>
<gene>
    <name evidence="8" type="primary">ATOSB</name>
</gene>
<dbReference type="GeneTree" id="ENSGT00940000159834"/>
<dbReference type="GO" id="GO:0005634">
    <property type="term" value="C:nucleus"/>
    <property type="evidence" value="ECO:0007669"/>
    <property type="project" value="UniProtKB-SubCell"/>
</dbReference>
<dbReference type="AlphaFoldDB" id="A0A4X2LP93"/>
<dbReference type="PANTHER" id="PTHR13199:SF12">
    <property type="entry name" value="ATOS HOMOLOG PROTEIN B"/>
    <property type="match status" value="1"/>
</dbReference>
<comment type="similarity">
    <text evidence="4">Belongs to the ATOS family.</text>
</comment>
<proteinExistence type="inferred from homology"/>
<evidence type="ECO:0000256" key="3">
    <source>
        <dbReference type="ARBA" id="ARBA00023242"/>
    </source>
</evidence>
<dbReference type="Pfam" id="PF13889">
    <property type="entry name" value="Chromosome_seg"/>
    <property type="match status" value="1"/>
</dbReference>
<feature type="compositionally biased region" description="Pro residues" evidence="6">
    <location>
        <begin position="9"/>
        <end position="19"/>
    </location>
</feature>
<sequence>MRHVQVEPTPSPEPGPSEPPAGQGGRRGGLLMGFSQAGGTVSQGVYQVSVFSPLASPPEPRRALKRPGPPTEGVREAKRGPGIAGREGQTLEEPATVEPLDAGLSLGLGGAGQHFSHRGLQVVEHRDSPNPPRTAGAWISPGPLPHASYSTLHTRDWGPPEPGGKGGLGEAPGPVAPSGQLHILDADLHSLARKGEEDPGPEMGNGSSPWPGEPPGTANGHSPEHTPPGPAPSGPCPAKRRLLPAGEAPDANSGDEGPALRRHRAAPSGSPPAARSTDAKAAPFWNHLLPISREPMQGLADCSPTGRRLKGARRLKLSSLRNFRKGPGLLISPSAPPVPTLAVSRTLLGNFEESLLRGRFVPSGHIEGFTAEIGASGSYCPQHVTLPVAVTFFDVSEHSAPAPFLGVVDLNPLGRKGYSVPKAGTVQVTLFNPNQTVVKMFLVTFDFSDMPAAHVTFLRHRLFLVPVGEEGSVSPTCRLLCYLLHLRFRSSRSGRLYLHGDIRLLFSRRSLELDTGLPYELQALTEAPQNPRYSPLP</sequence>
<evidence type="ECO:0000259" key="7">
    <source>
        <dbReference type="SMART" id="SM01177"/>
    </source>
</evidence>
<comment type="subcellular location">
    <subcellularLocation>
        <location evidence="1">Nucleus</location>
    </subcellularLocation>
</comment>
<feature type="region of interest" description="Disordered" evidence="6">
    <location>
        <begin position="125"/>
        <end position="180"/>
    </location>
</feature>
<name>A0A4X2LP93_VOMUR</name>
<reference evidence="8" key="3">
    <citation type="submission" date="2025-09" db="UniProtKB">
        <authorList>
            <consortium name="Ensembl"/>
        </authorList>
    </citation>
    <scope>IDENTIFICATION</scope>
</reference>
<dbReference type="STRING" id="29139.ENSVURP00010025828"/>
<evidence type="ECO:0000256" key="5">
    <source>
        <dbReference type="ARBA" id="ARBA00040291"/>
    </source>
</evidence>
<dbReference type="InterPro" id="IPR033473">
    <property type="entry name" value="Atos-like_C"/>
</dbReference>
<keyword evidence="9" id="KW-1185">Reference proteome</keyword>
<dbReference type="InterPro" id="IPR025261">
    <property type="entry name" value="Atos-like_cons_dom"/>
</dbReference>
<evidence type="ECO:0000313" key="8">
    <source>
        <dbReference type="Ensembl" id="ENSVURP00010025828.1"/>
    </source>
</evidence>
<feature type="region of interest" description="Disordered" evidence="6">
    <location>
        <begin position="1"/>
        <end position="37"/>
    </location>
</feature>
<evidence type="ECO:0000256" key="4">
    <source>
        <dbReference type="ARBA" id="ARBA00034497"/>
    </source>
</evidence>
<dbReference type="InterPro" id="IPR051506">
    <property type="entry name" value="ATOS_Transcription_Regulators"/>
</dbReference>
<dbReference type="Pfam" id="PF13915">
    <property type="entry name" value="DUF4210"/>
    <property type="match status" value="1"/>
</dbReference>
<keyword evidence="2" id="KW-0597">Phosphoprotein</keyword>
<dbReference type="OMA" id="CVVEQRG"/>
<evidence type="ECO:0000313" key="9">
    <source>
        <dbReference type="Proteomes" id="UP000314987"/>
    </source>
</evidence>
<feature type="domain" description="Atos-like conserved" evidence="7">
    <location>
        <begin position="347"/>
        <end position="405"/>
    </location>
</feature>
<dbReference type="Ensembl" id="ENSVURT00010029412.1">
    <property type="protein sequence ID" value="ENSVURP00010025828.1"/>
    <property type="gene ID" value="ENSVURG00010019777.1"/>
</dbReference>
<feature type="compositionally biased region" description="Gly residues" evidence="6">
    <location>
        <begin position="22"/>
        <end position="31"/>
    </location>
</feature>
<evidence type="ECO:0000256" key="2">
    <source>
        <dbReference type="ARBA" id="ARBA00022553"/>
    </source>
</evidence>
<feature type="compositionally biased region" description="Low complexity" evidence="6">
    <location>
        <begin position="266"/>
        <end position="276"/>
    </location>
</feature>
<feature type="region of interest" description="Disordered" evidence="6">
    <location>
        <begin position="52"/>
        <end position="87"/>
    </location>
</feature>
<organism evidence="8 9">
    <name type="scientific">Vombatus ursinus</name>
    <name type="common">Common wombat</name>
    <dbReference type="NCBI Taxonomy" id="29139"/>
    <lineage>
        <taxon>Eukaryota</taxon>
        <taxon>Metazoa</taxon>
        <taxon>Chordata</taxon>
        <taxon>Craniata</taxon>
        <taxon>Vertebrata</taxon>
        <taxon>Euteleostomi</taxon>
        <taxon>Mammalia</taxon>
        <taxon>Metatheria</taxon>
        <taxon>Diprotodontia</taxon>
        <taxon>Vombatidae</taxon>
        <taxon>Vombatus</taxon>
    </lineage>
</organism>
<dbReference type="OrthoDB" id="8625101at2759"/>
<evidence type="ECO:0000256" key="1">
    <source>
        <dbReference type="ARBA" id="ARBA00004123"/>
    </source>
</evidence>